<evidence type="ECO:0000256" key="2">
    <source>
        <dbReference type="ARBA" id="ARBA00022490"/>
    </source>
</evidence>
<dbReference type="AlphaFoldDB" id="A0A3B4VI08"/>
<reference evidence="9" key="2">
    <citation type="submission" date="2025-09" db="UniProtKB">
        <authorList>
            <consortium name="Ensembl"/>
        </authorList>
    </citation>
    <scope>IDENTIFICATION</scope>
</reference>
<evidence type="ECO:0000259" key="8">
    <source>
        <dbReference type="Pfam" id="PF17779"/>
    </source>
</evidence>
<dbReference type="GO" id="GO:0005737">
    <property type="term" value="C:cytoplasm"/>
    <property type="evidence" value="ECO:0007669"/>
    <property type="project" value="UniProtKB-SubCell"/>
</dbReference>
<evidence type="ECO:0000256" key="5">
    <source>
        <dbReference type="ARBA" id="ARBA00022741"/>
    </source>
</evidence>
<name>A0A3B4VI08_SERDU</name>
<dbReference type="Pfam" id="PF17779">
    <property type="entry name" value="WHD_NOD2"/>
    <property type="match status" value="1"/>
</dbReference>
<protein>
    <submittedName>
        <fullName evidence="9">NACHT, LRR and PYD domains-containing protein 12-like</fullName>
    </submittedName>
</protein>
<dbReference type="PANTHER" id="PTHR24106">
    <property type="entry name" value="NACHT, LRR AND CARD DOMAINS-CONTAINING"/>
    <property type="match status" value="1"/>
</dbReference>
<evidence type="ECO:0000313" key="10">
    <source>
        <dbReference type="Proteomes" id="UP000261420"/>
    </source>
</evidence>
<dbReference type="InterPro" id="IPR041267">
    <property type="entry name" value="NLRP_HD2"/>
</dbReference>
<dbReference type="InterPro" id="IPR001611">
    <property type="entry name" value="Leu-rich_rpt"/>
</dbReference>
<evidence type="ECO:0000259" key="7">
    <source>
        <dbReference type="Pfam" id="PF17776"/>
    </source>
</evidence>
<evidence type="ECO:0000313" key="9">
    <source>
        <dbReference type="Ensembl" id="ENSSDUP00000030591.1"/>
    </source>
</evidence>
<dbReference type="Pfam" id="PF00560">
    <property type="entry name" value="LRR_1"/>
    <property type="match status" value="1"/>
</dbReference>
<sequence length="753" mass="83093">MCHIPVFCWITATVLEEVMKNRRRGELPKTLTEMYIHFLVVQSKLKKVKYDGGSETDPHWSPESRKMIESLGKLAFEQLQKGNLIFYESDLTECGIDIRAASVYSGVFTQIFKEESGLYQDKVFCFVHLSVQEFLAALHVHLTFIKSGLNLMSEEQSTSWRSKLFRNKSRHFHQRAVDEALQSPNGHLDLFLRFLLGLSLQTNQTLLRGLMLQTGSGSKTNQDTVQYIKRKIEETPSAEKSINLFHCLNELNDRSLVEQIQQSLRSGRLSTDKLSPAQWSALVFILLSSEEDLDVFDLKKYSASEEALLKLLPVVKASNKALLSGCNLSERSCEALSSVLSSQSSSLRDLDLSNNNLLDSGGNMLSAGLESPHCTLETLRLVLNCFVFITLTCSLTLNIEYSSRSCEALSSVLSSQSSSLRHLDLSNNNLLDSGGNMLSPGLESPHCTLETLRLVLNYCNLSERSCEALSSVLSSQSSSLRHLDMSNNNLLDSGSNLLSAGLESQHSTLETLRLVLICFISINMCLRGLSRLRTFLRTQSFSKSGPKCVNVFLEFLFSLSSCNLSERSCEALSSVLSSQSSSLRHLDLSNNNLQDSGGNLLSAGLESPNSTLETLRLSSCNLSERSCEALSSVVSSPASSLRHLDLSNNNLLDSGVNKLSAGLKSPHCTLETLSLSGCLVTEEGCASLASALSSNPSHLRELDLSYNHPGDSGLKLLSAGLEDPDWRLDTLRYVQAYVLYHETSVFRLCLLAP</sequence>
<dbReference type="SUPFAM" id="SSF52047">
    <property type="entry name" value="RNI-like"/>
    <property type="match status" value="2"/>
</dbReference>
<feature type="domain" description="NACHT LRR and PYD" evidence="7">
    <location>
        <begin position="128"/>
        <end position="259"/>
    </location>
</feature>
<keyword evidence="10" id="KW-1185">Reference proteome</keyword>
<feature type="domain" description="NOD1/2 winged helix" evidence="8">
    <location>
        <begin position="66"/>
        <end position="126"/>
    </location>
</feature>
<reference evidence="9" key="1">
    <citation type="submission" date="2025-08" db="UniProtKB">
        <authorList>
            <consortium name="Ensembl"/>
        </authorList>
    </citation>
    <scope>IDENTIFICATION</scope>
</reference>
<dbReference type="InterPro" id="IPR032675">
    <property type="entry name" value="LRR_dom_sf"/>
</dbReference>
<dbReference type="Proteomes" id="UP000261420">
    <property type="component" value="Unplaced"/>
</dbReference>
<dbReference type="InterPro" id="IPR051261">
    <property type="entry name" value="NLR"/>
</dbReference>
<keyword evidence="2" id="KW-0963">Cytoplasm</keyword>
<dbReference type="GeneTree" id="ENSGT01120000271898"/>
<accession>A0A3B4VI08</accession>
<evidence type="ECO:0000256" key="6">
    <source>
        <dbReference type="ARBA" id="ARBA00022840"/>
    </source>
</evidence>
<keyword evidence="5" id="KW-0547">Nucleotide-binding</keyword>
<keyword evidence="6" id="KW-0067">ATP-binding</keyword>
<dbReference type="PROSITE" id="PS51450">
    <property type="entry name" value="LRR"/>
    <property type="match status" value="3"/>
</dbReference>
<dbReference type="SMART" id="SM00368">
    <property type="entry name" value="LRR_RI"/>
    <property type="match status" value="11"/>
</dbReference>
<comment type="subcellular location">
    <subcellularLocation>
        <location evidence="1">Cytoplasm</location>
    </subcellularLocation>
</comment>
<keyword evidence="3" id="KW-0433">Leucine-rich repeat</keyword>
<evidence type="ECO:0000256" key="1">
    <source>
        <dbReference type="ARBA" id="ARBA00004496"/>
    </source>
</evidence>
<dbReference type="Pfam" id="PF17776">
    <property type="entry name" value="NLRC4_HD2"/>
    <property type="match status" value="1"/>
</dbReference>
<organism evidence="9 10">
    <name type="scientific">Seriola dumerili</name>
    <name type="common">Greater amberjack</name>
    <name type="synonym">Caranx dumerili</name>
    <dbReference type="NCBI Taxonomy" id="41447"/>
    <lineage>
        <taxon>Eukaryota</taxon>
        <taxon>Metazoa</taxon>
        <taxon>Chordata</taxon>
        <taxon>Craniata</taxon>
        <taxon>Vertebrata</taxon>
        <taxon>Euteleostomi</taxon>
        <taxon>Actinopterygii</taxon>
        <taxon>Neopterygii</taxon>
        <taxon>Teleostei</taxon>
        <taxon>Neoteleostei</taxon>
        <taxon>Acanthomorphata</taxon>
        <taxon>Carangaria</taxon>
        <taxon>Carangiformes</taxon>
        <taxon>Carangidae</taxon>
        <taxon>Seriola</taxon>
    </lineage>
</organism>
<dbReference type="InterPro" id="IPR041075">
    <property type="entry name" value="NOD1/2_WH"/>
</dbReference>
<dbReference type="GO" id="GO:0005524">
    <property type="term" value="F:ATP binding"/>
    <property type="evidence" value="ECO:0007669"/>
    <property type="project" value="UniProtKB-KW"/>
</dbReference>
<dbReference type="Gene3D" id="3.80.10.10">
    <property type="entry name" value="Ribonuclease Inhibitor"/>
    <property type="match status" value="4"/>
</dbReference>
<keyword evidence="4" id="KW-0677">Repeat</keyword>
<evidence type="ECO:0000256" key="3">
    <source>
        <dbReference type="ARBA" id="ARBA00022614"/>
    </source>
</evidence>
<dbReference type="Pfam" id="PF13516">
    <property type="entry name" value="LRR_6"/>
    <property type="match status" value="7"/>
</dbReference>
<evidence type="ECO:0000256" key="4">
    <source>
        <dbReference type="ARBA" id="ARBA00022737"/>
    </source>
</evidence>
<proteinExistence type="predicted"/>
<dbReference type="Ensembl" id="ENSSDUT00000031124.1">
    <property type="protein sequence ID" value="ENSSDUP00000030591.1"/>
    <property type="gene ID" value="ENSSDUG00000022004.1"/>
</dbReference>